<gene>
    <name evidence="1" type="ORF">MGAL_10B017403</name>
</gene>
<name>A0A8B6FKM5_MYTGA</name>
<evidence type="ECO:0000313" key="2">
    <source>
        <dbReference type="Proteomes" id="UP000596742"/>
    </source>
</evidence>
<keyword evidence="2" id="KW-1185">Reference proteome</keyword>
<accession>A0A8B6FKM5</accession>
<organism evidence="1 2">
    <name type="scientific">Mytilus galloprovincialis</name>
    <name type="common">Mediterranean mussel</name>
    <dbReference type="NCBI Taxonomy" id="29158"/>
    <lineage>
        <taxon>Eukaryota</taxon>
        <taxon>Metazoa</taxon>
        <taxon>Spiralia</taxon>
        <taxon>Lophotrochozoa</taxon>
        <taxon>Mollusca</taxon>
        <taxon>Bivalvia</taxon>
        <taxon>Autobranchia</taxon>
        <taxon>Pteriomorphia</taxon>
        <taxon>Mytilida</taxon>
        <taxon>Mytiloidea</taxon>
        <taxon>Mytilidae</taxon>
        <taxon>Mytilinae</taxon>
        <taxon>Mytilus</taxon>
    </lineage>
</organism>
<dbReference type="PANTHER" id="PTHR36191:SF4">
    <property type="entry name" value="VWFD DOMAIN-CONTAINING PROTEIN"/>
    <property type="match status" value="1"/>
</dbReference>
<protein>
    <submittedName>
        <fullName evidence="1">Uncharacterized protein</fullName>
    </submittedName>
</protein>
<sequence>MFFLVIHGQDPCSSHQQINDATRSVNYTLGSQESEQCDRLIIENWYRFQNDSNIPIECPPLLRCSSTGPIWINGRLPVANNEVTLTVCQAGFVGCCEFNWQIRVRHCGSFNVFRLIPTPACPGRYCIAETPAACQTGWWSETGFEPCKRQTHHILVEESLEEAYAMKEVTFS</sequence>
<dbReference type="EMBL" id="UYJE01007086">
    <property type="protein sequence ID" value="VDI51717.1"/>
    <property type="molecule type" value="Genomic_DNA"/>
</dbReference>
<reference evidence="1" key="1">
    <citation type="submission" date="2018-11" db="EMBL/GenBank/DDBJ databases">
        <authorList>
            <person name="Alioto T."/>
            <person name="Alioto T."/>
        </authorList>
    </citation>
    <scope>NUCLEOTIDE SEQUENCE</scope>
</reference>
<dbReference type="OrthoDB" id="10043005at2759"/>
<proteinExistence type="predicted"/>
<comment type="caution">
    <text evidence="1">The sequence shown here is derived from an EMBL/GenBank/DDBJ whole genome shotgun (WGS) entry which is preliminary data.</text>
</comment>
<dbReference type="PANTHER" id="PTHR36191">
    <property type="entry name" value="ENDO/EXONUCLEASE/PHOSPHATASE DOMAIN-CONTAINING PROTEIN-RELATED"/>
    <property type="match status" value="1"/>
</dbReference>
<dbReference type="AlphaFoldDB" id="A0A8B6FKM5"/>
<dbReference type="Proteomes" id="UP000596742">
    <property type="component" value="Unassembled WGS sequence"/>
</dbReference>
<evidence type="ECO:0000313" key="1">
    <source>
        <dbReference type="EMBL" id="VDI51717.1"/>
    </source>
</evidence>